<dbReference type="InterPro" id="IPR004622">
    <property type="entry name" value="DNA_pol_HolB"/>
</dbReference>
<evidence type="ECO:0000256" key="1">
    <source>
        <dbReference type="SAM" id="Coils"/>
    </source>
</evidence>
<dbReference type="PANTHER" id="PTHR11669:SF8">
    <property type="entry name" value="DNA POLYMERASE III SUBUNIT DELTA"/>
    <property type="match status" value="1"/>
</dbReference>
<proteinExistence type="predicted"/>
<dbReference type="GO" id="GO:0008408">
    <property type="term" value="F:3'-5' exonuclease activity"/>
    <property type="evidence" value="ECO:0007669"/>
    <property type="project" value="InterPro"/>
</dbReference>
<dbReference type="GO" id="GO:0003887">
    <property type="term" value="F:DNA-directed DNA polymerase activity"/>
    <property type="evidence" value="ECO:0007669"/>
    <property type="project" value="UniProtKB-EC"/>
</dbReference>
<protein>
    <submittedName>
        <fullName evidence="2">DNA polymerase III subunit delta</fullName>
        <ecNumber evidence="2">2.7.7.7</ecNumber>
    </submittedName>
</protein>
<dbReference type="RefSeq" id="WP_136564210.1">
    <property type="nucleotide sequence ID" value="NZ_BAABLS010000006.1"/>
</dbReference>
<dbReference type="PANTHER" id="PTHR11669">
    <property type="entry name" value="REPLICATION FACTOR C / DNA POLYMERASE III GAMMA-TAU SUBUNIT"/>
    <property type="match status" value="1"/>
</dbReference>
<organism evidence="2 3">
    <name type="scientific">Nocardioides caeni</name>
    <dbReference type="NCBI Taxonomy" id="574700"/>
    <lineage>
        <taxon>Bacteria</taxon>
        <taxon>Bacillati</taxon>
        <taxon>Actinomycetota</taxon>
        <taxon>Actinomycetes</taxon>
        <taxon>Propionibacteriales</taxon>
        <taxon>Nocardioidaceae</taxon>
        <taxon>Nocardioides</taxon>
    </lineage>
</organism>
<feature type="coiled-coil region" evidence="1">
    <location>
        <begin position="232"/>
        <end position="259"/>
    </location>
</feature>
<keyword evidence="3" id="KW-1185">Reference proteome</keyword>
<dbReference type="AlphaFoldDB" id="A0A4S8N034"/>
<keyword evidence="1" id="KW-0175">Coiled coil</keyword>
<reference evidence="2 3" key="1">
    <citation type="journal article" date="2009" name="Int. J. Syst. Evol. Microbiol.">
        <title>Nocardioides caeni sp. nov., isolated from wastewater.</title>
        <authorList>
            <person name="Yoon J.H."/>
            <person name="Kang S.J."/>
            <person name="Park S."/>
            <person name="Kim W."/>
            <person name="Oh T.K."/>
        </authorList>
    </citation>
    <scope>NUCLEOTIDE SEQUENCE [LARGE SCALE GENOMIC DNA]</scope>
    <source>
        <strain evidence="2 3">DSM 23134</strain>
    </source>
</reference>
<accession>A0A4S8N034</accession>
<dbReference type="Proteomes" id="UP000307087">
    <property type="component" value="Unassembled WGS sequence"/>
</dbReference>
<dbReference type="EC" id="2.7.7.7" evidence="2"/>
<dbReference type="NCBIfam" id="TIGR00678">
    <property type="entry name" value="holB"/>
    <property type="match status" value="1"/>
</dbReference>
<evidence type="ECO:0000313" key="2">
    <source>
        <dbReference type="EMBL" id="THV09117.1"/>
    </source>
</evidence>
<name>A0A4S8N034_9ACTN</name>
<dbReference type="Pfam" id="PF13177">
    <property type="entry name" value="DNA_pol3_delta2"/>
    <property type="match status" value="1"/>
</dbReference>
<comment type="caution">
    <text evidence="2">The sequence shown here is derived from an EMBL/GenBank/DDBJ whole genome shotgun (WGS) entry which is preliminary data.</text>
</comment>
<keyword evidence="2" id="KW-0548">Nucleotidyltransferase</keyword>
<dbReference type="Gene3D" id="3.40.50.300">
    <property type="entry name" value="P-loop containing nucleotide triphosphate hydrolases"/>
    <property type="match status" value="1"/>
</dbReference>
<dbReference type="NCBIfam" id="NF005926">
    <property type="entry name" value="PRK07940.1"/>
    <property type="match status" value="1"/>
</dbReference>
<dbReference type="InterPro" id="IPR050238">
    <property type="entry name" value="DNA_Rep/Repair_Clamp_Loader"/>
</dbReference>
<sequence length="383" mass="41520">MSIWSTLVGQRPVVDALEKAVSGHGMTHAWLFTGPPGSGRSNAAIAFAAALQCADGGAGPDCPTTCHACHTVLAGSHADVQVIRTQKLSIGVDEVRELVRRASLSPMGDRWQILVVEDADRLTEQACNALLKAIEEPNGRTVWMLCAPTVEDVLPTIRSRCRLVTLSTPTTREVAGFLTDKGIPGPLASYAARASQGHIGRARALAFDEQVRTRRQEVVSMPARLTSLGRCMDAATRLASTAKEEADAITAELDAQEKSDLDASYGVVERGRRPREYGPALAALEKAQRTRAKRRHLDVVDRGLTDLMSVYRDAIAVATNAPGELVNEDIRDQVQQVVDTSTPELNLRRIGWIFGAREQMLEFNVPVALALESMMVALKAPQR</sequence>
<gene>
    <name evidence="2" type="ORF">E9934_17600</name>
</gene>
<keyword evidence="2" id="KW-0808">Transferase</keyword>
<dbReference type="OrthoDB" id="9809531at2"/>
<evidence type="ECO:0000313" key="3">
    <source>
        <dbReference type="Proteomes" id="UP000307087"/>
    </source>
</evidence>
<dbReference type="SUPFAM" id="SSF52540">
    <property type="entry name" value="P-loop containing nucleoside triphosphate hydrolases"/>
    <property type="match status" value="1"/>
</dbReference>
<dbReference type="InterPro" id="IPR027417">
    <property type="entry name" value="P-loop_NTPase"/>
</dbReference>
<dbReference type="EMBL" id="STGW01000017">
    <property type="protein sequence ID" value="THV09117.1"/>
    <property type="molecule type" value="Genomic_DNA"/>
</dbReference>
<dbReference type="GO" id="GO:0006261">
    <property type="term" value="P:DNA-templated DNA replication"/>
    <property type="evidence" value="ECO:0007669"/>
    <property type="project" value="TreeGrafter"/>
</dbReference>